<name>A0ABP7AYQ7_9MICO</name>
<protein>
    <submittedName>
        <fullName evidence="4">DUF3488 and transglutaminase-like domain-containing protein</fullName>
    </submittedName>
</protein>
<keyword evidence="2" id="KW-1133">Transmembrane helix</keyword>
<reference evidence="5" key="1">
    <citation type="journal article" date="2019" name="Int. J. Syst. Evol. Microbiol.">
        <title>The Global Catalogue of Microorganisms (GCM) 10K type strain sequencing project: providing services to taxonomists for standard genome sequencing and annotation.</title>
        <authorList>
            <consortium name="The Broad Institute Genomics Platform"/>
            <consortium name="The Broad Institute Genome Sequencing Center for Infectious Disease"/>
            <person name="Wu L."/>
            <person name="Ma J."/>
        </authorList>
    </citation>
    <scope>NUCLEOTIDE SEQUENCE [LARGE SCALE GENOMIC DNA]</scope>
    <source>
        <strain evidence="5">JCM 16544</strain>
    </source>
</reference>
<dbReference type="Pfam" id="PF01841">
    <property type="entry name" value="Transglut_core"/>
    <property type="match status" value="1"/>
</dbReference>
<dbReference type="SMART" id="SM00460">
    <property type="entry name" value="TGc"/>
    <property type="match status" value="1"/>
</dbReference>
<feature type="transmembrane region" description="Helical" evidence="2">
    <location>
        <begin position="27"/>
        <end position="45"/>
    </location>
</feature>
<dbReference type="SUPFAM" id="SSF54001">
    <property type="entry name" value="Cysteine proteinases"/>
    <property type="match status" value="1"/>
</dbReference>
<dbReference type="InterPro" id="IPR038765">
    <property type="entry name" value="Papain-like_cys_pep_sf"/>
</dbReference>
<feature type="region of interest" description="Disordered" evidence="1">
    <location>
        <begin position="408"/>
        <end position="428"/>
    </location>
</feature>
<dbReference type="InterPro" id="IPR021878">
    <property type="entry name" value="TgpA_N"/>
</dbReference>
<feature type="region of interest" description="Disordered" evidence="1">
    <location>
        <begin position="567"/>
        <end position="617"/>
    </location>
</feature>
<comment type="caution">
    <text evidence="4">The sequence shown here is derived from an EMBL/GenBank/DDBJ whole genome shotgun (WGS) entry which is preliminary data.</text>
</comment>
<dbReference type="InterPro" id="IPR052901">
    <property type="entry name" value="Bact_TGase-like"/>
</dbReference>
<feature type="transmembrane region" description="Helical" evidence="2">
    <location>
        <begin position="228"/>
        <end position="249"/>
    </location>
</feature>
<gene>
    <name evidence="4" type="ORF">GCM10022200_29650</name>
</gene>
<dbReference type="PANTHER" id="PTHR42736">
    <property type="entry name" value="PROTEIN-GLUTAMINE GAMMA-GLUTAMYLTRANSFERASE"/>
    <property type="match status" value="1"/>
</dbReference>
<dbReference type="InterPro" id="IPR002931">
    <property type="entry name" value="Transglutaminase-like"/>
</dbReference>
<dbReference type="Pfam" id="PF11992">
    <property type="entry name" value="TgpA_N"/>
    <property type="match status" value="1"/>
</dbReference>
<evidence type="ECO:0000313" key="4">
    <source>
        <dbReference type="EMBL" id="GAA3643758.1"/>
    </source>
</evidence>
<evidence type="ECO:0000259" key="3">
    <source>
        <dbReference type="SMART" id="SM00460"/>
    </source>
</evidence>
<dbReference type="RefSeq" id="WP_344739923.1">
    <property type="nucleotide sequence ID" value="NZ_BAAAYU010000005.1"/>
</dbReference>
<keyword evidence="5" id="KW-1185">Reference proteome</keyword>
<evidence type="ECO:0000256" key="2">
    <source>
        <dbReference type="SAM" id="Phobius"/>
    </source>
</evidence>
<keyword evidence="2" id="KW-0472">Membrane</keyword>
<proteinExistence type="predicted"/>
<organism evidence="4 5">
    <name type="scientific">Microbacterium awajiense</name>
    <dbReference type="NCBI Taxonomy" id="415214"/>
    <lineage>
        <taxon>Bacteria</taxon>
        <taxon>Bacillati</taxon>
        <taxon>Actinomycetota</taxon>
        <taxon>Actinomycetes</taxon>
        <taxon>Micrococcales</taxon>
        <taxon>Microbacteriaceae</taxon>
        <taxon>Microbacterium</taxon>
    </lineage>
</organism>
<feature type="transmembrane region" description="Helical" evidence="2">
    <location>
        <begin position="78"/>
        <end position="98"/>
    </location>
</feature>
<dbReference type="Pfam" id="PF13559">
    <property type="entry name" value="DUF4129"/>
    <property type="match status" value="1"/>
</dbReference>
<feature type="transmembrane region" description="Helical" evidence="2">
    <location>
        <begin position="51"/>
        <end position="71"/>
    </location>
</feature>
<keyword evidence="2" id="KW-0812">Transmembrane</keyword>
<dbReference type="PANTHER" id="PTHR42736:SF1">
    <property type="entry name" value="PROTEIN-GLUTAMINE GAMMA-GLUTAMYLTRANSFERASE"/>
    <property type="match status" value="1"/>
</dbReference>
<dbReference type="EMBL" id="BAAAYU010000005">
    <property type="protein sequence ID" value="GAA3643758.1"/>
    <property type="molecule type" value="Genomic_DNA"/>
</dbReference>
<feature type="transmembrane region" description="Helical" evidence="2">
    <location>
        <begin position="189"/>
        <end position="207"/>
    </location>
</feature>
<feature type="compositionally biased region" description="Polar residues" evidence="1">
    <location>
        <begin position="585"/>
        <end position="605"/>
    </location>
</feature>
<dbReference type="Gene3D" id="3.10.620.30">
    <property type="match status" value="1"/>
</dbReference>
<evidence type="ECO:0000313" key="5">
    <source>
        <dbReference type="Proteomes" id="UP001501697"/>
    </source>
</evidence>
<accession>A0ABP7AYQ7</accession>
<dbReference type="Proteomes" id="UP001501697">
    <property type="component" value="Unassembled WGS sequence"/>
</dbReference>
<dbReference type="InterPro" id="IPR025403">
    <property type="entry name" value="TgpA-like_C"/>
</dbReference>
<feature type="domain" description="Transglutaminase-like" evidence="3">
    <location>
        <begin position="488"/>
        <end position="563"/>
    </location>
</feature>
<sequence>MSPDRRERTVVRAGSPDTRPGRRGGEVLLTVGVLIAVLIALLPLMRVMAPGVWLLGAPMLAVLVLGAGFAARRFRLPALAVSLIEIAVWVVFMTVVFLRDTAWAGFVPTLDALRAVPRIIATAMNEIAVGVAPMEARSALIFLIVGATGLLAIVIDHVVITARMPLLAAVALIPVSLIPALVVPAAVDVLAFVLLAVSILFLLRAETRSRELSATPADDEDSAEPARTAGVPATAVGIAAIGVVLALVVTPMLPQPIARSGPAGFGIGLGIDATLQLGNDLRRPGESVVLTVRSDAPSPPYLRATTLSTFDGAVWEPDRKRSVTLGPVSGFGPVSVDDDIRMVEYRTTVEILNLSSPWLPVAYPAIGVEGLDGEWAAVPFNRTVISRAGSTQGQTYEVITHVPRPTREQARAADAGGPTLRDETTGLPDDLPPIIAELAAEITAGTTTDYDALIALQTWFRSPEFRYSLDAPVEDGFDGTGAEAVAQFLDQREGYCVHYASAFALMARTLGMPSRIVVGYLPGTSTTDVVDGETVHEVSSRQLHSWPEVFFYGIGWIGFEPTNGLGAPTNFTPATQLPGDIPDEQSATPEPTDSPSPTASVNPQDADTPDAGPVTGPAVIGANPLPTVTVLLGLALLLALPAIWREVRRRSLLTAARDGDSAAAWTTVQEAAIDLGVAVPPGETPRAFAARLVAEHDAPAAAMETLASAIERASYAPPRVRDYWHGDEVADAAASARNALLAAAPPSRRVLALLAPRSLVVRPGSAYASARVS</sequence>
<evidence type="ECO:0000256" key="1">
    <source>
        <dbReference type="SAM" id="MobiDB-lite"/>
    </source>
</evidence>
<feature type="transmembrane region" description="Helical" evidence="2">
    <location>
        <begin position="139"/>
        <end position="159"/>
    </location>
</feature>